<gene>
    <name evidence="6" type="ORF">CO104_02440</name>
</gene>
<dbReference type="EMBL" id="PFUC01000052">
    <property type="protein sequence ID" value="PJB47922.1"/>
    <property type="molecule type" value="Genomic_DNA"/>
</dbReference>
<evidence type="ECO:0000259" key="5">
    <source>
        <dbReference type="Pfam" id="PF05175"/>
    </source>
</evidence>
<dbReference type="GO" id="GO:0003676">
    <property type="term" value="F:nucleic acid binding"/>
    <property type="evidence" value="ECO:0007669"/>
    <property type="project" value="InterPro"/>
</dbReference>
<feature type="domain" description="Methyltransferase small" evidence="5">
    <location>
        <begin position="205"/>
        <end position="371"/>
    </location>
</feature>
<evidence type="ECO:0000256" key="3">
    <source>
        <dbReference type="ARBA" id="ARBA00022603"/>
    </source>
</evidence>
<reference evidence="7" key="1">
    <citation type="submission" date="2017-09" db="EMBL/GenBank/DDBJ databases">
        <title>Depth-based differentiation of microbial function through sediment-hosted aquifers and enrichment of novel symbionts in the deep terrestrial subsurface.</title>
        <authorList>
            <person name="Probst A.J."/>
            <person name="Ladd B."/>
            <person name="Jarett J.K."/>
            <person name="Geller-Mcgrath D.E."/>
            <person name="Sieber C.M.K."/>
            <person name="Emerson J.B."/>
            <person name="Anantharaman K."/>
            <person name="Thomas B.C."/>
            <person name="Malmstrom R."/>
            <person name="Stieglmeier M."/>
            <person name="Klingl A."/>
            <person name="Woyke T."/>
            <person name="Ryan C.M."/>
            <person name="Banfield J.F."/>
        </authorList>
    </citation>
    <scope>NUCLEOTIDE SEQUENCE [LARGE SCALE GENOMIC DNA]</scope>
</reference>
<dbReference type="CDD" id="cd02440">
    <property type="entry name" value="AdoMet_MTases"/>
    <property type="match status" value="1"/>
</dbReference>
<keyword evidence="2" id="KW-0698">rRNA processing</keyword>
<dbReference type="Gene3D" id="3.40.50.150">
    <property type="entry name" value="Vaccinia Virus protein VP39"/>
    <property type="match status" value="2"/>
</dbReference>
<evidence type="ECO:0000256" key="1">
    <source>
        <dbReference type="ARBA" id="ARBA00022490"/>
    </source>
</evidence>
<dbReference type="Proteomes" id="UP000231196">
    <property type="component" value="Unassembled WGS sequence"/>
</dbReference>
<dbReference type="InterPro" id="IPR029063">
    <property type="entry name" value="SAM-dependent_MTases_sf"/>
</dbReference>
<dbReference type="SUPFAM" id="SSF53335">
    <property type="entry name" value="S-adenosyl-L-methionine-dependent methyltransferases"/>
    <property type="match status" value="2"/>
</dbReference>
<proteinExistence type="predicted"/>
<dbReference type="GO" id="GO:0032259">
    <property type="term" value="P:methylation"/>
    <property type="evidence" value="ECO:0007669"/>
    <property type="project" value="UniProtKB-KW"/>
</dbReference>
<feature type="domain" description="Methyltransferase small" evidence="5">
    <location>
        <begin position="24"/>
        <end position="155"/>
    </location>
</feature>
<sequence>MKTNNLFEEIKLEDNERSEIEIKDPATKLVIENIDFGHTDTLIEYFSPTGSIGIISTRRNPKINVVEVVTNIRDFEAVSENLKNNQVKHGQVLYPNQINEIGKNFDIAIIRTILEKRKKLIIDTSLRAMSQLKPDGYLLIVGAKKEGVQSVSKHISKLTSSTSETMAFKHGIHLIRLKKPDDYAYQNLNQESIFNKFEVRGLEIDLKLDERVFAKGKLDPATKLLIENVEVEDGSKILDLGCGSGVIGIAISKLGKNIDVTYVDDDYAATEVTKDNLIKNNSENFAVFLSNEFDKIKERKFDLIVSNPPFHLGKQTSKIVASEFIKKSYFSLSPNGKIYIVCNAFLPYEKSIKNIFGNCEIVARTPAYKLLMAKK</sequence>
<keyword evidence="4" id="KW-0808">Transferase</keyword>
<organism evidence="6 7">
    <name type="scientific">Candidatus Collierbacteria bacterium CG_4_9_14_3_um_filter_43_16</name>
    <dbReference type="NCBI Taxonomy" id="1974532"/>
    <lineage>
        <taxon>Bacteria</taxon>
        <taxon>Candidatus Collieribacteriota</taxon>
    </lineage>
</organism>
<comment type="caution">
    <text evidence="6">The sequence shown here is derived from an EMBL/GenBank/DDBJ whole genome shotgun (WGS) entry which is preliminary data.</text>
</comment>
<protein>
    <recommendedName>
        <fullName evidence="5">Methyltransferase small domain-containing protein</fullName>
    </recommendedName>
</protein>
<dbReference type="PANTHER" id="PTHR47816:SF4">
    <property type="entry name" value="RIBOSOMAL RNA SMALL SUBUNIT METHYLTRANSFERASE C"/>
    <property type="match status" value="1"/>
</dbReference>
<evidence type="ECO:0000256" key="4">
    <source>
        <dbReference type="ARBA" id="ARBA00022679"/>
    </source>
</evidence>
<dbReference type="GO" id="GO:0008757">
    <property type="term" value="F:S-adenosylmethionine-dependent methyltransferase activity"/>
    <property type="evidence" value="ECO:0007669"/>
    <property type="project" value="InterPro"/>
</dbReference>
<keyword evidence="1" id="KW-0963">Cytoplasm</keyword>
<dbReference type="InterPro" id="IPR002052">
    <property type="entry name" value="DNA_methylase_N6_adenine_CS"/>
</dbReference>
<dbReference type="GO" id="GO:0008170">
    <property type="term" value="F:N-methyltransferase activity"/>
    <property type="evidence" value="ECO:0007669"/>
    <property type="project" value="UniProtKB-ARBA"/>
</dbReference>
<keyword evidence="3" id="KW-0489">Methyltransferase</keyword>
<dbReference type="InterPro" id="IPR007848">
    <property type="entry name" value="Small_mtfrase_dom"/>
</dbReference>
<dbReference type="PROSITE" id="PS00092">
    <property type="entry name" value="N6_MTASE"/>
    <property type="match status" value="1"/>
</dbReference>
<dbReference type="PRINTS" id="PR00507">
    <property type="entry name" value="N12N6MTFRASE"/>
</dbReference>
<evidence type="ECO:0000313" key="6">
    <source>
        <dbReference type="EMBL" id="PJB47922.1"/>
    </source>
</evidence>
<evidence type="ECO:0000256" key="2">
    <source>
        <dbReference type="ARBA" id="ARBA00022552"/>
    </source>
</evidence>
<dbReference type="InterPro" id="IPR046977">
    <property type="entry name" value="RsmC/RlmG"/>
</dbReference>
<dbReference type="PANTHER" id="PTHR47816">
    <property type="entry name" value="RIBOSOMAL RNA SMALL SUBUNIT METHYLTRANSFERASE C"/>
    <property type="match status" value="1"/>
</dbReference>
<accession>A0A2M8BVX7</accession>
<dbReference type="GO" id="GO:0006364">
    <property type="term" value="P:rRNA processing"/>
    <property type="evidence" value="ECO:0007669"/>
    <property type="project" value="UniProtKB-KW"/>
</dbReference>
<dbReference type="Pfam" id="PF05175">
    <property type="entry name" value="MTS"/>
    <property type="match status" value="2"/>
</dbReference>
<name>A0A2M8BVX7_9BACT</name>
<dbReference type="AlphaFoldDB" id="A0A2M8BVX7"/>
<evidence type="ECO:0000313" key="7">
    <source>
        <dbReference type="Proteomes" id="UP000231196"/>
    </source>
</evidence>